<feature type="transmembrane region" description="Helical" evidence="10">
    <location>
        <begin position="738"/>
        <end position="756"/>
    </location>
</feature>
<dbReference type="Gene3D" id="3.30.70.100">
    <property type="match status" value="1"/>
</dbReference>
<dbReference type="InterPro" id="IPR059000">
    <property type="entry name" value="ATPase_P-type_domA"/>
</dbReference>
<sequence length="768" mass="78614">MTMIADEHDLDRPADAAGDVVERRLAVEGMTCGTCVNRVGRALRKLPGVHDAEVSLATHEALVTLEPGAGQPDDDALLAALTRAGYQGAIITEGAADGGIGADPRDARQAQEVVDSRRLGIEVIIGAVLAVPLVGQMVWMQFGVPPLPGWAQLLLATPVQIGLGRRFLRPAWGALKAGVGNMDLLVVLGTWAAFGLSVYLWLARDHEMHLYFEAAAAVTVLVLFGRWMEGRARRATGAAIRALAALRPDTARRRNADGSESDVAVTALRVGDVLSIRPGERIAADARVIEGEGSADESMLTGESLPVDKAPGASLSAGTVNGSDPLLARVVRVGRDTTLAQVVRMVEHAQATRAPVQAVVDRVSAVFVPVVVVIALCTVGGWLIAGADWPDAVIAAVTVLVIACPCAMGLATPAAIVAGTGAAARAGILVRSPAAFDHGVGIDLALIDKTGTLTEGRPRLLRQIDGGTPAVAAAAALARAAGLQQASEHPLARAIRAAAEDEDVVPAVVTGRRNRPGAGVEGLIGDVPHRLGSRRFMADAGIALPDAAAAEADHAEADGATVVWLAAVPDGGAPRLLGGFVLADAPRADAADAVRALTGRGITVRMLSGDAPATARAVAARLGIAEATGGADPAAKADAVTAAKTQGHRVMMVGDGVNDAPALAVADLSVAIGGGTDVAMAAADITLMRQSPSLLPATLDICRLTRVKIRQNLVWAFGYNTIGIPLAALGLLDPVFAGAAMALSSVSVLANALLLARWRPADLERGVA</sequence>
<name>A0ABQ1IBN6_9PROT</name>
<feature type="domain" description="HMA" evidence="11">
    <location>
        <begin position="21"/>
        <end position="89"/>
    </location>
</feature>
<dbReference type="PROSITE" id="PS01047">
    <property type="entry name" value="HMA_1"/>
    <property type="match status" value="1"/>
</dbReference>
<feature type="transmembrane region" description="Helical" evidence="10">
    <location>
        <begin position="150"/>
        <end position="168"/>
    </location>
</feature>
<dbReference type="InterPro" id="IPR036163">
    <property type="entry name" value="HMA_dom_sf"/>
</dbReference>
<dbReference type="SFLD" id="SFLDS00003">
    <property type="entry name" value="Haloacid_Dehalogenase"/>
    <property type="match status" value="1"/>
</dbReference>
<comment type="similarity">
    <text evidence="2 10">Belongs to the cation transport ATPase (P-type) (TC 3.A.3) family. Type IB subfamily.</text>
</comment>
<evidence type="ECO:0000256" key="10">
    <source>
        <dbReference type="RuleBase" id="RU362081"/>
    </source>
</evidence>
<dbReference type="InterPro" id="IPR027256">
    <property type="entry name" value="P-typ_ATPase_IB"/>
</dbReference>
<dbReference type="InterPro" id="IPR023214">
    <property type="entry name" value="HAD_sf"/>
</dbReference>
<dbReference type="Proteomes" id="UP000603352">
    <property type="component" value="Unassembled WGS sequence"/>
</dbReference>
<organism evidence="12 13">
    <name type="scientific">Tistrella bauzanensis</name>
    <dbReference type="NCBI Taxonomy" id="657419"/>
    <lineage>
        <taxon>Bacteria</taxon>
        <taxon>Pseudomonadati</taxon>
        <taxon>Pseudomonadota</taxon>
        <taxon>Alphaproteobacteria</taxon>
        <taxon>Geminicoccales</taxon>
        <taxon>Geminicoccaceae</taxon>
        <taxon>Tistrella</taxon>
    </lineage>
</organism>
<dbReference type="SUPFAM" id="SSF56784">
    <property type="entry name" value="HAD-like"/>
    <property type="match status" value="1"/>
</dbReference>
<evidence type="ECO:0000256" key="2">
    <source>
        <dbReference type="ARBA" id="ARBA00006024"/>
    </source>
</evidence>
<keyword evidence="6 10" id="KW-0067">ATP-binding</keyword>
<dbReference type="SUPFAM" id="SSF55008">
    <property type="entry name" value="HMA, heavy metal-associated domain"/>
    <property type="match status" value="1"/>
</dbReference>
<evidence type="ECO:0000313" key="12">
    <source>
        <dbReference type="EMBL" id="GGB30335.1"/>
    </source>
</evidence>
<keyword evidence="13" id="KW-1185">Reference proteome</keyword>
<dbReference type="SUPFAM" id="SSF81653">
    <property type="entry name" value="Calcium ATPase, transduction domain A"/>
    <property type="match status" value="1"/>
</dbReference>
<dbReference type="SUPFAM" id="SSF81665">
    <property type="entry name" value="Calcium ATPase, transmembrane domain M"/>
    <property type="match status" value="1"/>
</dbReference>
<keyword evidence="3 10" id="KW-0812">Transmembrane</keyword>
<evidence type="ECO:0000259" key="11">
    <source>
        <dbReference type="PROSITE" id="PS50846"/>
    </source>
</evidence>
<reference evidence="13" key="1">
    <citation type="journal article" date="2019" name="Int. J. Syst. Evol. Microbiol.">
        <title>The Global Catalogue of Microorganisms (GCM) 10K type strain sequencing project: providing services to taxonomists for standard genome sequencing and annotation.</title>
        <authorList>
            <consortium name="The Broad Institute Genomics Platform"/>
            <consortium name="The Broad Institute Genome Sequencing Center for Infectious Disease"/>
            <person name="Wu L."/>
            <person name="Ma J."/>
        </authorList>
    </citation>
    <scope>NUCLEOTIDE SEQUENCE [LARGE SCALE GENOMIC DNA]</scope>
    <source>
        <strain evidence="13">CGMCC 1.10188</strain>
    </source>
</reference>
<dbReference type="InterPro" id="IPR018303">
    <property type="entry name" value="ATPase_P-typ_P_site"/>
</dbReference>
<dbReference type="RefSeq" id="WP_229707823.1">
    <property type="nucleotide sequence ID" value="NZ_BMDZ01000007.1"/>
</dbReference>
<dbReference type="NCBIfam" id="TIGR01494">
    <property type="entry name" value="ATPase_P-type"/>
    <property type="match status" value="1"/>
</dbReference>
<dbReference type="PROSITE" id="PS50846">
    <property type="entry name" value="HMA_2"/>
    <property type="match status" value="1"/>
</dbReference>
<keyword evidence="10" id="KW-1003">Cell membrane</keyword>
<proteinExistence type="inferred from homology"/>
<dbReference type="NCBIfam" id="TIGR01511">
    <property type="entry name" value="ATPase-IB1_Cu"/>
    <property type="match status" value="1"/>
</dbReference>
<feature type="transmembrane region" description="Helical" evidence="10">
    <location>
        <begin position="363"/>
        <end position="387"/>
    </location>
</feature>
<evidence type="ECO:0000256" key="6">
    <source>
        <dbReference type="ARBA" id="ARBA00022840"/>
    </source>
</evidence>
<dbReference type="InterPro" id="IPR008250">
    <property type="entry name" value="ATPase_P-typ_transduc_dom_A_sf"/>
</dbReference>
<dbReference type="InterPro" id="IPR023299">
    <property type="entry name" value="ATPase_P-typ_cyto_dom_N"/>
</dbReference>
<dbReference type="Pfam" id="PF00702">
    <property type="entry name" value="Hydrolase"/>
    <property type="match status" value="1"/>
</dbReference>
<gene>
    <name evidence="12" type="ORF">GCM10011505_09620</name>
</gene>
<dbReference type="CDD" id="cd00371">
    <property type="entry name" value="HMA"/>
    <property type="match status" value="1"/>
</dbReference>
<protein>
    <submittedName>
        <fullName evidence="12">Copper-transporting ATPase</fullName>
    </submittedName>
</protein>
<dbReference type="SFLD" id="SFLDG00002">
    <property type="entry name" value="C1.7:_P-type_atpase_like"/>
    <property type="match status" value="1"/>
</dbReference>
<evidence type="ECO:0000256" key="4">
    <source>
        <dbReference type="ARBA" id="ARBA00022723"/>
    </source>
</evidence>
<keyword evidence="4 10" id="KW-0479">Metal-binding</keyword>
<dbReference type="SFLD" id="SFLDF00027">
    <property type="entry name" value="p-type_atpase"/>
    <property type="match status" value="1"/>
</dbReference>
<comment type="subcellular location">
    <subcellularLocation>
        <location evidence="10">Cell membrane</location>
    </subcellularLocation>
    <subcellularLocation>
        <location evidence="1">Endomembrane system</location>
        <topology evidence="1">Multi-pass membrane protein</topology>
    </subcellularLocation>
</comment>
<dbReference type="PROSITE" id="PS00154">
    <property type="entry name" value="ATPASE_E1_E2"/>
    <property type="match status" value="1"/>
</dbReference>
<dbReference type="PANTHER" id="PTHR43520:SF8">
    <property type="entry name" value="P-TYPE CU(+) TRANSPORTER"/>
    <property type="match status" value="1"/>
</dbReference>
<dbReference type="InterPro" id="IPR044492">
    <property type="entry name" value="P_typ_ATPase_HD_dom"/>
</dbReference>
<keyword evidence="7" id="KW-1278">Translocase</keyword>
<keyword evidence="8 10" id="KW-1133">Transmembrane helix</keyword>
<evidence type="ECO:0000313" key="13">
    <source>
        <dbReference type="Proteomes" id="UP000603352"/>
    </source>
</evidence>
<evidence type="ECO:0000256" key="9">
    <source>
        <dbReference type="ARBA" id="ARBA00023136"/>
    </source>
</evidence>
<feature type="transmembrane region" description="Helical" evidence="10">
    <location>
        <begin position="180"/>
        <end position="202"/>
    </location>
</feature>
<dbReference type="InterPro" id="IPR006121">
    <property type="entry name" value="HMA_dom"/>
</dbReference>
<dbReference type="Gene3D" id="3.40.50.1000">
    <property type="entry name" value="HAD superfamily/HAD-like"/>
    <property type="match status" value="1"/>
</dbReference>
<dbReference type="Pfam" id="PF00122">
    <property type="entry name" value="E1-E2_ATPase"/>
    <property type="match status" value="1"/>
</dbReference>
<dbReference type="InterPro" id="IPR017969">
    <property type="entry name" value="Heavy-metal-associated_CS"/>
</dbReference>
<dbReference type="Pfam" id="PF00403">
    <property type="entry name" value="HMA"/>
    <property type="match status" value="1"/>
</dbReference>
<evidence type="ECO:0000256" key="5">
    <source>
        <dbReference type="ARBA" id="ARBA00022741"/>
    </source>
</evidence>
<dbReference type="PRINTS" id="PR00119">
    <property type="entry name" value="CATATPASE"/>
</dbReference>
<dbReference type="Gene3D" id="2.70.150.10">
    <property type="entry name" value="Calcium-transporting ATPase, cytoplasmic transduction domain A"/>
    <property type="match status" value="1"/>
</dbReference>
<evidence type="ECO:0000256" key="8">
    <source>
        <dbReference type="ARBA" id="ARBA00022989"/>
    </source>
</evidence>
<accession>A0ABQ1IBN6</accession>
<keyword evidence="9 10" id="KW-0472">Membrane</keyword>
<feature type="transmembrane region" description="Helical" evidence="10">
    <location>
        <begin position="119"/>
        <end position="138"/>
    </location>
</feature>
<dbReference type="InterPro" id="IPR036412">
    <property type="entry name" value="HAD-like_sf"/>
</dbReference>
<evidence type="ECO:0000256" key="1">
    <source>
        <dbReference type="ARBA" id="ARBA00004127"/>
    </source>
</evidence>
<dbReference type="NCBIfam" id="TIGR01525">
    <property type="entry name" value="ATPase-IB_hvy"/>
    <property type="match status" value="1"/>
</dbReference>
<dbReference type="PANTHER" id="PTHR43520">
    <property type="entry name" value="ATP7, ISOFORM B"/>
    <property type="match status" value="1"/>
</dbReference>
<feature type="transmembrane region" description="Helical" evidence="10">
    <location>
        <begin position="713"/>
        <end position="732"/>
    </location>
</feature>
<dbReference type="InterPro" id="IPR023298">
    <property type="entry name" value="ATPase_P-typ_TM_dom_sf"/>
</dbReference>
<keyword evidence="5 10" id="KW-0547">Nucleotide-binding</keyword>
<dbReference type="EMBL" id="BMDZ01000007">
    <property type="protein sequence ID" value="GGB30335.1"/>
    <property type="molecule type" value="Genomic_DNA"/>
</dbReference>
<evidence type="ECO:0000256" key="3">
    <source>
        <dbReference type="ARBA" id="ARBA00022692"/>
    </source>
</evidence>
<comment type="caution">
    <text evidence="12">The sequence shown here is derived from an EMBL/GenBank/DDBJ whole genome shotgun (WGS) entry which is preliminary data.</text>
</comment>
<dbReference type="InterPro" id="IPR001757">
    <property type="entry name" value="P_typ_ATPase"/>
</dbReference>
<feature type="transmembrane region" description="Helical" evidence="10">
    <location>
        <begin position="208"/>
        <end position="225"/>
    </location>
</feature>
<dbReference type="Gene3D" id="3.40.1110.10">
    <property type="entry name" value="Calcium-transporting ATPase, cytoplasmic domain N"/>
    <property type="match status" value="1"/>
</dbReference>
<feature type="transmembrane region" description="Helical" evidence="10">
    <location>
        <begin position="393"/>
        <end position="418"/>
    </location>
</feature>
<evidence type="ECO:0000256" key="7">
    <source>
        <dbReference type="ARBA" id="ARBA00022967"/>
    </source>
</evidence>